<evidence type="ECO:0000256" key="1">
    <source>
        <dbReference type="PROSITE-ProRule" id="PRU00285"/>
    </source>
</evidence>
<protein>
    <recommendedName>
        <fullName evidence="3">SHSP domain-containing protein</fullName>
    </recommendedName>
</protein>
<comment type="caution">
    <text evidence="4">The sequence shown here is derived from an EMBL/GenBank/DDBJ whole genome shotgun (WGS) entry which is preliminary data.</text>
</comment>
<proteinExistence type="inferred from homology"/>
<reference evidence="4" key="1">
    <citation type="submission" date="2022-07" db="EMBL/GenBank/DDBJ databases">
        <authorList>
            <person name="Macas J."/>
            <person name="Novak P."/>
            <person name="Neumann P."/>
        </authorList>
    </citation>
    <scope>NUCLEOTIDE SEQUENCE</scope>
</reference>
<dbReference type="SUPFAM" id="SSF49764">
    <property type="entry name" value="HSP20-like chaperones"/>
    <property type="match status" value="1"/>
</dbReference>
<keyword evidence="5" id="KW-1185">Reference proteome</keyword>
<dbReference type="InterPro" id="IPR002068">
    <property type="entry name" value="A-crystallin/Hsp20_dom"/>
</dbReference>
<dbReference type="Proteomes" id="UP001152523">
    <property type="component" value="Unassembled WGS sequence"/>
</dbReference>
<organism evidence="4 5">
    <name type="scientific">Cuscuta epithymum</name>
    <dbReference type="NCBI Taxonomy" id="186058"/>
    <lineage>
        <taxon>Eukaryota</taxon>
        <taxon>Viridiplantae</taxon>
        <taxon>Streptophyta</taxon>
        <taxon>Embryophyta</taxon>
        <taxon>Tracheophyta</taxon>
        <taxon>Spermatophyta</taxon>
        <taxon>Magnoliopsida</taxon>
        <taxon>eudicotyledons</taxon>
        <taxon>Gunneridae</taxon>
        <taxon>Pentapetalae</taxon>
        <taxon>asterids</taxon>
        <taxon>lamiids</taxon>
        <taxon>Solanales</taxon>
        <taxon>Convolvulaceae</taxon>
        <taxon>Cuscuteae</taxon>
        <taxon>Cuscuta</taxon>
        <taxon>Cuscuta subgen. Cuscuta</taxon>
    </lineage>
</organism>
<dbReference type="CDD" id="cd06464">
    <property type="entry name" value="ACD_sHsps-like"/>
    <property type="match status" value="1"/>
</dbReference>
<feature type="domain" description="SHSP" evidence="3">
    <location>
        <begin position="1"/>
        <end position="47"/>
    </location>
</feature>
<name>A0AAV0DAW1_9ASTE</name>
<dbReference type="AlphaFoldDB" id="A0AAV0DAW1"/>
<evidence type="ECO:0000259" key="3">
    <source>
        <dbReference type="PROSITE" id="PS01031"/>
    </source>
</evidence>
<evidence type="ECO:0000256" key="2">
    <source>
        <dbReference type="RuleBase" id="RU003616"/>
    </source>
</evidence>
<sequence length="56" mass="6087">MRKFRLPGMNCVDQISAGYIDGVLTVDVPRESVRRGWSIDPSDLISDMANFGASAA</sequence>
<dbReference type="InterPro" id="IPR008978">
    <property type="entry name" value="HSP20-like_chaperone"/>
</dbReference>
<gene>
    <name evidence="4" type="ORF">CEPIT_LOCUS12536</name>
</gene>
<evidence type="ECO:0000313" key="4">
    <source>
        <dbReference type="EMBL" id="CAH9093527.1"/>
    </source>
</evidence>
<accession>A0AAV0DAW1</accession>
<comment type="similarity">
    <text evidence="1 2">Belongs to the small heat shock protein (HSP20) family.</text>
</comment>
<dbReference type="PROSITE" id="PS01031">
    <property type="entry name" value="SHSP"/>
    <property type="match status" value="1"/>
</dbReference>
<evidence type="ECO:0000313" key="5">
    <source>
        <dbReference type="Proteomes" id="UP001152523"/>
    </source>
</evidence>
<dbReference type="Pfam" id="PF00011">
    <property type="entry name" value="HSP20"/>
    <property type="match status" value="1"/>
</dbReference>
<dbReference type="EMBL" id="CAMAPF010000076">
    <property type="protein sequence ID" value="CAH9093527.1"/>
    <property type="molecule type" value="Genomic_DNA"/>
</dbReference>